<dbReference type="PANTHER" id="PTHR45880:SF1">
    <property type="entry name" value="RNA-BINDING MOTIF PROTEIN, X-LINKED 2"/>
    <property type="match status" value="1"/>
</dbReference>
<accession>A0ABD2HQP5</accession>
<evidence type="ECO:0000259" key="4">
    <source>
        <dbReference type="PROSITE" id="PS50102"/>
    </source>
</evidence>
<comment type="caution">
    <text evidence="5">The sequence shown here is derived from an EMBL/GenBank/DDBJ whole genome shotgun (WGS) entry which is preliminary data.</text>
</comment>
<gene>
    <name evidence="5" type="ORF">niasHS_015961</name>
</gene>
<organism evidence="5 6">
    <name type="scientific">Heterodera schachtii</name>
    <name type="common">Sugarbeet cyst nematode worm</name>
    <name type="synonym">Tylenchus schachtii</name>
    <dbReference type="NCBI Taxonomy" id="97005"/>
    <lineage>
        <taxon>Eukaryota</taxon>
        <taxon>Metazoa</taxon>
        <taxon>Ecdysozoa</taxon>
        <taxon>Nematoda</taxon>
        <taxon>Chromadorea</taxon>
        <taxon>Rhabditida</taxon>
        <taxon>Tylenchina</taxon>
        <taxon>Tylenchomorpha</taxon>
        <taxon>Tylenchoidea</taxon>
        <taxon>Heteroderidae</taxon>
        <taxon>Heteroderinae</taxon>
        <taxon>Heterodera</taxon>
    </lineage>
</organism>
<dbReference type="SUPFAM" id="SSF54928">
    <property type="entry name" value="RNA-binding domain, RBD"/>
    <property type="match status" value="1"/>
</dbReference>
<reference evidence="5 6" key="1">
    <citation type="submission" date="2024-10" db="EMBL/GenBank/DDBJ databases">
        <authorList>
            <person name="Kim D."/>
        </authorList>
    </citation>
    <scope>NUCLEOTIDE SEQUENCE [LARGE SCALE GENOMIC DNA]</scope>
    <source>
        <strain evidence="5">Taebaek</strain>
    </source>
</reference>
<dbReference type="CDD" id="cd12411">
    <property type="entry name" value="RRM_ist3_like"/>
    <property type="match status" value="1"/>
</dbReference>
<evidence type="ECO:0000313" key="6">
    <source>
        <dbReference type="Proteomes" id="UP001620645"/>
    </source>
</evidence>
<keyword evidence="1 2" id="KW-0694">RNA-binding</keyword>
<dbReference type="EMBL" id="JBICCN010000427">
    <property type="protein sequence ID" value="KAL3069727.1"/>
    <property type="molecule type" value="Genomic_DNA"/>
</dbReference>
<dbReference type="Proteomes" id="UP001620645">
    <property type="component" value="Unassembled WGS sequence"/>
</dbReference>
<protein>
    <recommendedName>
        <fullName evidence="4">RRM domain-containing protein</fullName>
    </recommendedName>
</protein>
<sequence length="315" mass="37366">MNRLTKIQSLNKINERELSLGISGDLGKSWHQKYADSAWIYVGNLPYDLNEGDVLAVFSQYGEIVNVNLVRDWKTGKSKGFCFLCYQDQRSTVLAVDNFNGIKLVGRVIQVDHCENYKIPKFREDVPEEIRRIWEEGCAPKPLNVPDQTLEAEARQERRERKRKMQRMEELIELGAGEVSRELRKARKTARRERKQLKRMMRREREQGSRTPEEERGRADDEGRWDLRKKNLDDMDMLDDAKFYGQNDHFNFGKKRKEVPAGPTHNIRPDFDKADWRDIEIFKHVREYERKTKGDKEVHWKEEEHFVPNRMKGGK</sequence>
<dbReference type="Pfam" id="PF00076">
    <property type="entry name" value="RRM_1"/>
    <property type="match status" value="1"/>
</dbReference>
<feature type="compositionally biased region" description="Basic and acidic residues" evidence="3">
    <location>
        <begin position="203"/>
        <end position="221"/>
    </location>
</feature>
<keyword evidence="6" id="KW-1185">Reference proteome</keyword>
<evidence type="ECO:0000256" key="2">
    <source>
        <dbReference type="PROSITE-ProRule" id="PRU00176"/>
    </source>
</evidence>
<dbReference type="SMART" id="SM00360">
    <property type="entry name" value="RRM"/>
    <property type="match status" value="1"/>
</dbReference>
<dbReference type="InterPro" id="IPR035979">
    <property type="entry name" value="RBD_domain_sf"/>
</dbReference>
<feature type="compositionally biased region" description="Basic residues" evidence="3">
    <location>
        <begin position="184"/>
        <end position="202"/>
    </location>
</feature>
<feature type="domain" description="RRM" evidence="4">
    <location>
        <begin position="38"/>
        <end position="116"/>
    </location>
</feature>
<dbReference type="GO" id="GO:0003723">
    <property type="term" value="F:RNA binding"/>
    <property type="evidence" value="ECO:0007669"/>
    <property type="project" value="UniProtKB-UniRule"/>
</dbReference>
<dbReference type="InterPro" id="IPR051847">
    <property type="entry name" value="RNA_proc/Spliceosome_comp"/>
</dbReference>
<proteinExistence type="predicted"/>
<name>A0ABD2HQP5_HETSC</name>
<dbReference type="AlphaFoldDB" id="A0ABD2HQP5"/>
<dbReference type="InterPro" id="IPR012677">
    <property type="entry name" value="Nucleotide-bd_a/b_plait_sf"/>
</dbReference>
<dbReference type="InterPro" id="IPR000504">
    <property type="entry name" value="RRM_dom"/>
</dbReference>
<dbReference type="PROSITE" id="PS50102">
    <property type="entry name" value="RRM"/>
    <property type="match status" value="1"/>
</dbReference>
<dbReference type="Gene3D" id="3.30.70.330">
    <property type="match status" value="1"/>
</dbReference>
<evidence type="ECO:0000256" key="1">
    <source>
        <dbReference type="ARBA" id="ARBA00022884"/>
    </source>
</evidence>
<evidence type="ECO:0000256" key="3">
    <source>
        <dbReference type="SAM" id="MobiDB-lite"/>
    </source>
</evidence>
<evidence type="ECO:0000313" key="5">
    <source>
        <dbReference type="EMBL" id="KAL3069727.1"/>
    </source>
</evidence>
<dbReference type="PANTHER" id="PTHR45880">
    <property type="entry name" value="RNA-BINDING MOTIF PROTEIN, X-LINKED 2"/>
    <property type="match status" value="1"/>
</dbReference>
<feature type="region of interest" description="Disordered" evidence="3">
    <location>
        <begin position="183"/>
        <end position="221"/>
    </location>
</feature>
<dbReference type="InterPro" id="IPR045844">
    <property type="entry name" value="RRM_Ist3-like"/>
</dbReference>
<dbReference type="FunFam" id="3.30.70.330:FF:000962">
    <property type="entry name" value="RBMX2 ortholog"/>
    <property type="match status" value="1"/>
</dbReference>